<name>A0A2P5D6J5_TREOI</name>
<gene>
    <name evidence="2" type="ORF">TorRG33x02_261200</name>
</gene>
<comment type="caution">
    <text evidence="2">The sequence shown here is derived from an EMBL/GenBank/DDBJ whole genome shotgun (WGS) entry which is preliminary data.</text>
</comment>
<dbReference type="STRING" id="63057.A0A2P5D6J5"/>
<dbReference type="PANTHER" id="PTHR47711:SF2">
    <property type="entry name" value="PROTEIN PLASTID TRANSCRIPTIONALLY ACTIVE 16, CHLOROPLASTIC"/>
    <property type="match status" value="1"/>
</dbReference>
<evidence type="ECO:0000313" key="2">
    <source>
        <dbReference type="EMBL" id="PON68838.1"/>
    </source>
</evidence>
<dbReference type="AlphaFoldDB" id="A0A2P5D6J5"/>
<keyword evidence="1" id="KW-0175">Coiled coil</keyword>
<reference evidence="3" key="1">
    <citation type="submission" date="2016-06" db="EMBL/GenBank/DDBJ databases">
        <title>Parallel loss of symbiosis genes in relatives of nitrogen-fixing non-legume Parasponia.</title>
        <authorList>
            <person name="Van Velzen R."/>
            <person name="Holmer R."/>
            <person name="Bu F."/>
            <person name="Rutten L."/>
            <person name="Van Zeijl A."/>
            <person name="Liu W."/>
            <person name="Santuari L."/>
            <person name="Cao Q."/>
            <person name="Sharma T."/>
            <person name="Shen D."/>
            <person name="Roswanjaya Y."/>
            <person name="Wardhani T."/>
            <person name="Kalhor M.S."/>
            <person name="Jansen J."/>
            <person name="Van den Hoogen J."/>
            <person name="Gungor B."/>
            <person name="Hartog M."/>
            <person name="Hontelez J."/>
            <person name="Verver J."/>
            <person name="Yang W.-C."/>
            <person name="Schijlen E."/>
            <person name="Repin R."/>
            <person name="Schilthuizen M."/>
            <person name="Schranz E."/>
            <person name="Heidstra R."/>
            <person name="Miyata K."/>
            <person name="Fedorova E."/>
            <person name="Kohlen W."/>
            <person name="Bisseling T."/>
            <person name="Smit S."/>
            <person name="Geurts R."/>
        </authorList>
    </citation>
    <scope>NUCLEOTIDE SEQUENCE [LARGE SCALE GENOMIC DNA]</scope>
    <source>
        <strain evidence="3">cv. RG33-2</strain>
    </source>
</reference>
<sequence length="116" mass="12845">MFSAFSSIPEDRRRKTYAEKLAKAKAEEEARIAAEKAWEAAVAAKKLEEEVKKLSEKEAQAASLAEEAQEKADAAGAPFEDLFNKAKDIGSGFSWKKLSTQLAATILKSPKRHQKY</sequence>
<evidence type="ECO:0000256" key="1">
    <source>
        <dbReference type="SAM" id="Coils"/>
    </source>
</evidence>
<accession>A0A2P5D6J5</accession>
<dbReference type="PANTHER" id="PTHR47711">
    <property type="entry name" value="PROTEIN PLASTID TRANSCRIPTIONALLY ACTIVE 16, CHLOROPLASTIC"/>
    <property type="match status" value="1"/>
</dbReference>
<proteinExistence type="predicted"/>
<dbReference type="InParanoid" id="A0A2P5D6J5"/>
<dbReference type="EMBL" id="JXTC01000292">
    <property type="protein sequence ID" value="PON68838.1"/>
    <property type="molecule type" value="Genomic_DNA"/>
</dbReference>
<protein>
    <submittedName>
        <fullName evidence="2">Uncharacterized protein</fullName>
    </submittedName>
</protein>
<feature type="coiled-coil region" evidence="1">
    <location>
        <begin position="37"/>
        <end position="74"/>
    </location>
</feature>
<dbReference type="Proteomes" id="UP000237000">
    <property type="component" value="Unassembled WGS sequence"/>
</dbReference>
<organism evidence="2 3">
    <name type="scientific">Trema orientale</name>
    <name type="common">Charcoal tree</name>
    <name type="synonym">Celtis orientalis</name>
    <dbReference type="NCBI Taxonomy" id="63057"/>
    <lineage>
        <taxon>Eukaryota</taxon>
        <taxon>Viridiplantae</taxon>
        <taxon>Streptophyta</taxon>
        <taxon>Embryophyta</taxon>
        <taxon>Tracheophyta</taxon>
        <taxon>Spermatophyta</taxon>
        <taxon>Magnoliopsida</taxon>
        <taxon>eudicotyledons</taxon>
        <taxon>Gunneridae</taxon>
        <taxon>Pentapetalae</taxon>
        <taxon>rosids</taxon>
        <taxon>fabids</taxon>
        <taxon>Rosales</taxon>
        <taxon>Cannabaceae</taxon>
        <taxon>Trema</taxon>
    </lineage>
</organism>
<evidence type="ECO:0000313" key="3">
    <source>
        <dbReference type="Proteomes" id="UP000237000"/>
    </source>
</evidence>
<keyword evidence="3" id="KW-1185">Reference proteome</keyword>